<feature type="region of interest" description="Disordered" evidence="1">
    <location>
        <begin position="249"/>
        <end position="290"/>
    </location>
</feature>
<protein>
    <submittedName>
        <fullName evidence="2">Uncharacterized protein</fullName>
    </submittedName>
</protein>
<name>A0A427YGP5_9TREE</name>
<accession>A0A427YGP5</accession>
<evidence type="ECO:0000313" key="3">
    <source>
        <dbReference type="Proteomes" id="UP000279259"/>
    </source>
</evidence>
<comment type="caution">
    <text evidence="2">The sequence shown here is derived from an EMBL/GenBank/DDBJ whole genome shotgun (WGS) entry which is preliminary data.</text>
</comment>
<evidence type="ECO:0000256" key="1">
    <source>
        <dbReference type="SAM" id="MobiDB-lite"/>
    </source>
</evidence>
<reference evidence="2 3" key="1">
    <citation type="submission" date="2018-11" db="EMBL/GenBank/DDBJ databases">
        <title>Genome sequence of Saitozyma podzolica DSM 27192.</title>
        <authorList>
            <person name="Aliyu H."/>
            <person name="Gorte O."/>
            <person name="Ochsenreither K."/>
        </authorList>
    </citation>
    <scope>NUCLEOTIDE SEQUENCE [LARGE SCALE GENOMIC DNA]</scope>
    <source>
        <strain evidence="2 3">DSM 27192</strain>
    </source>
</reference>
<dbReference type="Proteomes" id="UP000279259">
    <property type="component" value="Unassembled WGS sequence"/>
</dbReference>
<sequence length="290" mass="32315">MPNYIAVEEQPTHYKTFLHWDDGEEPFVTVFTDMAMTDTQEMLPRLERMFSWMVFPQALITNWDRSGELLSDVSDSQLPLGLELGYLVSMLEQWQGIIEQLEQVEIDAFPTAFVTFVTYLHQMASDDSVSVPVTHREASEVESSYRAAIRSVNTFKGVLQRSIQGVAYSTRTIDPGLDKVFWAAGVRSFELEVELEHWQLVQTQLKERCGANQARRVARSIVSGNTAISAMADAASIAQQTNLSEEDVTEALRQASEDAETSSEEEDGTNGFNANGHHDGAHGSPMDADA</sequence>
<organism evidence="2 3">
    <name type="scientific">Saitozyma podzolica</name>
    <dbReference type="NCBI Taxonomy" id="1890683"/>
    <lineage>
        <taxon>Eukaryota</taxon>
        <taxon>Fungi</taxon>
        <taxon>Dikarya</taxon>
        <taxon>Basidiomycota</taxon>
        <taxon>Agaricomycotina</taxon>
        <taxon>Tremellomycetes</taxon>
        <taxon>Tremellales</taxon>
        <taxon>Trimorphomycetaceae</taxon>
        <taxon>Saitozyma</taxon>
    </lineage>
</organism>
<keyword evidence="3" id="KW-1185">Reference proteome</keyword>
<proteinExistence type="predicted"/>
<dbReference type="AlphaFoldDB" id="A0A427YGP5"/>
<dbReference type="OrthoDB" id="10479294at2759"/>
<evidence type="ECO:0000313" key="2">
    <source>
        <dbReference type="EMBL" id="RSH90286.1"/>
    </source>
</evidence>
<dbReference type="EMBL" id="RSCD01000011">
    <property type="protein sequence ID" value="RSH90286.1"/>
    <property type="molecule type" value="Genomic_DNA"/>
</dbReference>
<gene>
    <name evidence="2" type="ORF">EHS25_001620</name>
</gene>
<feature type="compositionally biased region" description="Acidic residues" evidence="1">
    <location>
        <begin position="257"/>
        <end position="268"/>
    </location>
</feature>